<dbReference type="Proteomes" id="UP000008744">
    <property type="component" value="Unassembled WGS sequence"/>
</dbReference>
<evidence type="ECO:0000256" key="3">
    <source>
        <dbReference type="ARBA" id="ARBA00022723"/>
    </source>
</evidence>
<accession>B4GNZ2</accession>
<dbReference type="Gene3D" id="3.30.40.10">
    <property type="entry name" value="Zinc/RING finger domain, C3HC4 (zinc finger)"/>
    <property type="match status" value="1"/>
</dbReference>
<dbReference type="GO" id="GO:0016020">
    <property type="term" value="C:membrane"/>
    <property type="evidence" value="ECO:0007669"/>
    <property type="project" value="UniProtKB-SubCell"/>
</dbReference>
<feature type="domain" description="RING-CH-type" evidence="13">
    <location>
        <begin position="17"/>
        <end position="87"/>
    </location>
</feature>
<dbReference type="InterPro" id="IPR011016">
    <property type="entry name" value="Znf_RING-CH"/>
</dbReference>
<gene>
    <name evidence="14" type="primary">Dper\GL13782</name>
    <name evidence="14" type="ORF">Dper_GL13782</name>
</gene>
<evidence type="ECO:0000256" key="1">
    <source>
        <dbReference type="ARBA" id="ARBA00004141"/>
    </source>
</evidence>
<keyword evidence="15" id="KW-1185">Reference proteome</keyword>
<dbReference type="SUPFAM" id="SSF57850">
    <property type="entry name" value="RING/U-box"/>
    <property type="match status" value="1"/>
</dbReference>
<keyword evidence="2 12" id="KW-0812">Transmembrane</keyword>
<proteinExistence type="predicted"/>
<feature type="transmembrane region" description="Helical" evidence="12">
    <location>
        <begin position="269"/>
        <end position="290"/>
    </location>
</feature>
<evidence type="ECO:0000256" key="12">
    <source>
        <dbReference type="SAM" id="Phobius"/>
    </source>
</evidence>
<protein>
    <recommendedName>
        <fullName evidence="8">E3 ubiquitin-protein ligase MARCHF5</fullName>
    </recommendedName>
    <alternativeName>
        <fullName evidence="10">Membrane-associated RING finger protein 5</fullName>
    </alternativeName>
    <alternativeName>
        <fullName evidence="9">Membrane-associated RING-CH protein V</fullName>
    </alternativeName>
    <alternativeName>
        <fullName evidence="11">RING-type E3 ubiquitin transferase MARCHF5</fullName>
    </alternativeName>
</protein>
<keyword evidence="4" id="KW-0863">Zinc-finger</keyword>
<dbReference type="OMA" id="MCWICLE"/>
<name>B4GNZ2_DROPE</name>
<dbReference type="SMART" id="SM00744">
    <property type="entry name" value="RINGv"/>
    <property type="match status" value="1"/>
</dbReference>
<evidence type="ECO:0000256" key="9">
    <source>
        <dbReference type="ARBA" id="ARBA00043044"/>
    </source>
</evidence>
<dbReference type="PhylomeDB" id="B4GNZ2"/>
<feature type="transmembrane region" description="Helical" evidence="12">
    <location>
        <begin position="151"/>
        <end position="170"/>
    </location>
</feature>
<dbReference type="PANTHER" id="PTHR46283">
    <property type="entry name" value="E3 UBIQUITIN-PROTEIN LIGASE MARCH5"/>
    <property type="match status" value="1"/>
</dbReference>
<evidence type="ECO:0000256" key="5">
    <source>
        <dbReference type="ARBA" id="ARBA00022833"/>
    </source>
</evidence>
<dbReference type="HOGENOM" id="CLU_046472_1_1_1"/>
<evidence type="ECO:0000313" key="14">
    <source>
        <dbReference type="EMBL" id="EDW38875.1"/>
    </source>
</evidence>
<dbReference type="PROSITE" id="PS51292">
    <property type="entry name" value="ZF_RING_CH"/>
    <property type="match status" value="1"/>
</dbReference>
<dbReference type="KEGG" id="dpe:6594855"/>
<feature type="transmembrane region" description="Helical" evidence="12">
    <location>
        <begin position="244"/>
        <end position="263"/>
    </location>
</feature>
<comment type="subcellular location">
    <subcellularLocation>
        <location evidence="1">Membrane</location>
        <topology evidence="1">Multi-pass membrane protein</topology>
    </subcellularLocation>
</comment>
<dbReference type="CDD" id="cd16701">
    <property type="entry name" value="RING_CH-C4HC3_MARCH5"/>
    <property type="match status" value="1"/>
</dbReference>
<evidence type="ECO:0000259" key="13">
    <source>
        <dbReference type="PROSITE" id="PS51292"/>
    </source>
</evidence>
<evidence type="ECO:0000256" key="10">
    <source>
        <dbReference type="ARBA" id="ARBA00043185"/>
    </source>
</evidence>
<dbReference type="Pfam" id="PF12906">
    <property type="entry name" value="RINGv"/>
    <property type="match status" value="1"/>
</dbReference>
<evidence type="ECO:0000313" key="15">
    <source>
        <dbReference type="Proteomes" id="UP000008744"/>
    </source>
</evidence>
<reference evidence="14 15" key="1">
    <citation type="journal article" date="2007" name="Nature">
        <title>Evolution of genes and genomes on the Drosophila phylogeny.</title>
        <authorList>
            <consortium name="Drosophila 12 Genomes Consortium"/>
            <person name="Clark A.G."/>
            <person name="Eisen M.B."/>
            <person name="Smith D.R."/>
            <person name="Bergman C.M."/>
            <person name="Oliver B."/>
            <person name="Markow T.A."/>
            <person name="Kaufman T.C."/>
            <person name="Kellis M."/>
            <person name="Gelbart W."/>
            <person name="Iyer V.N."/>
            <person name="Pollard D.A."/>
            <person name="Sackton T.B."/>
            <person name="Larracuente A.M."/>
            <person name="Singh N.D."/>
            <person name="Abad J.P."/>
            <person name="Abt D.N."/>
            <person name="Adryan B."/>
            <person name="Aguade M."/>
            <person name="Akashi H."/>
            <person name="Anderson W.W."/>
            <person name="Aquadro C.F."/>
            <person name="Ardell D.H."/>
            <person name="Arguello R."/>
            <person name="Artieri C.G."/>
            <person name="Barbash D.A."/>
            <person name="Barker D."/>
            <person name="Barsanti P."/>
            <person name="Batterham P."/>
            <person name="Batzoglou S."/>
            <person name="Begun D."/>
            <person name="Bhutkar A."/>
            <person name="Blanco E."/>
            <person name="Bosak S.A."/>
            <person name="Bradley R.K."/>
            <person name="Brand A.D."/>
            <person name="Brent M.R."/>
            <person name="Brooks A.N."/>
            <person name="Brown R.H."/>
            <person name="Butlin R.K."/>
            <person name="Caggese C."/>
            <person name="Calvi B.R."/>
            <person name="Bernardo de Carvalho A."/>
            <person name="Caspi A."/>
            <person name="Castrezana S."/>
            <person name="Celniker S.E."/>
            <person name="Chang J.L."/>
            <person name="Chapple C."/>
            <person name="Chatterji S."/>
            <person name="Chinwalla A."/>
            <person name="Civetta A."/>
            <person name="Clifton S.W."/>
            <person name="Comeron J.M."/>
            <person name="Costello J.C."/>
            <person name="Coyne J.A."/>
            <person name="Daub J."/>
            <person name="David R.G."/>
            <person name="Delcher A.L."/>
            <person name="Delehaunty K."/>
            <person name="Do C.B."/>
            <person name="Ebling H."/>
            <person name="Edwards K."/>
            <person name="Eickbush T."/>
            <person name="Evans J.D."/>
            <person name="Filipski A."/>
            <person name="Findeiss S."/>
            <person name="Freyhult E."/>
            <person name="Fulton L."/>
            <person name="Fulton R."/>
            <person name="Garcia A.C."/>
            <person name="Gardiner A."/>
            <person name="Garfield D.A."/>
            <person name="Garvin B.E."/>
            <person name="Gibson G."/>
            <person name="Gilbert D."/>
            <person name="Gnerre S."/>
            <person name="Godfrey J."/>
            <person name="Good R."/>
            <person name="Gotea V."/>
            <person name="Gravely B."/>
            <person name="Greenberg A.J."/>
            <person name="Griffiths-Jones S."/>
            <person name="Gross S."/>
            <person name="Guigo R."/>
            <person name="Gustafson E.A."/>
            <person name="Haerty W."/>
            <person name="Hahn M.W."/>
            <person name="Halligan D.L."/>
            <person name="Halpern A.L."/>
            <person name="Halter G.M."/>
            <person name="Han M.V."/>
            <person name="Heger A."/>
            <person name="Hillier L."/>
            <person name="Hinrichs A.S."/>
            <person name="Holmes I."/>
            <person name="Hoskins R.A."/>
            <person name="Hubisz M.J."/>
            <person name="Hultmark D."/>
            <person name="Huntley M.A."/>
            <person name="Jaffe D.B."/>
            <person name="Jagadeeshan S."/>
            <person name="Jeck W.R."/>
            <person name="Johnson J."/>
            <person name="Jones C.D."/>
            <person name="Jordan W.C."/>
            <person name="Karpen G.H."/>
            <person name="Kataoka E."/>
            <person name="Keightley P.D."/>
            <person name="Kheradpour P."/>
            <person name="Kirkness E.F."/>
            <person name="Koerich L.B."/>
            <person name="Kristiansen K."/>
            <person name="Kudrna D."/>
            <person name="Kulathinal R.J."/>
            <person name="Kumar S."/>
            <person name="Kwok R."/>
            <person name="Lander E."/>
            <person name="Langley C.H."/>
            <person name="Lapoint R."/>
            <person name="Lazzaro B.P."/>
            <person name="Lee S.J."/>
            <person name="Levesque L."/>
            <person name="Li R."/>
            <person name="Lin C.F."/>
            <person name="Lin M.F."/>
            <person name="Lindblad-Toh K."/>
            <person name="Llopart A."/>
            <person name="Long M."/>
            <person name="Low L."/>
            <person name="Lozovsky E."/>
            <person name="Lu J."/>
            <person name="Luo M."/>
            <person name="Machado C.A."/>
            <person name="Makalowski W."/>
            <person name="Marzo M."/>
            <person name="Matsuda M."/>
            <person name="Matzkin L."/>
            <person name="McAllister B."/>
            <person name="McBride C.S."/>
            <person name="McKernan B."/>
            <person name="McKernan K."/>
            <person name="Mendez-Lago M."/>
            <person name="Minx P."/>
            <person name="Mollenhauer M.U."/>
            <person name="Montooth K."/>
            <person name="Mount S.M."/>
            <person name="Mu X."/>
            <person name="Myers E."/>
            <person name="Negre B."/>
            <person name="Newfeld S."/>
            <person name="Nielsen R."/>
            <person name="Noor M.A."/>
            <person name="O'Grady P."/>
            <person name="Pachter L."/>
            <person name="Papaceit M."/>
            <person name="Parisi M.J."/>
            <person name="Parisi M."/>
            <person name="Parts L."/>
            <person name="Pedersen J.S."/>
            <person name="Pesole G."/>
            <person name="Phillippy A.M."/>
            <person name="Ponting C.P."/>
            <person name="Pop M."/>
            <person name="Porcelli D."/>
            <person name="Powell J.R."/>
            <person name="Prohaska S."/>
            <person name="Pruitt K."/>
            <person name="Puig M."/>
            <person name="Quesneville H."/>
            <person name="Ram K.R."/>
            <person name="Rand D."/>
            <person name="Rasmussen M.D."/>
            <person name="Reed L.K."/>
            <person name="Reenan R."/>
            <person name="Reily A."/>
            <person name="Remington K.A."/>
            <person name="Rieger T.T."/>
            <person name="Ritchie M.G."/>
            <person name="Robin C."/>
            <person name="Rogers Y.H."/>
            <person name="Rohde C."/>
            <person name="Rozas J."/>
            <person name="Rubenfield M.J."/>
            <person name="Ruiz A."/>
            <person name="Russo S."/>
            <person name="Salzberg S.L."/>
            <person name="Sanchez-Gracia A."/>
            <person name="Saranga D.J."/>
            <person name="Sato H."/>
            <person name="Schaeffer S.W."/>
            <person name="Schatz M.C."/>
            <person name="Schlenke T."/>
            <person name="Schwartz R."/>
            <person name="Segarra C."/>
            <person name="Singh R.S."/>
            <person name="Sirot L."/>
            <person name="Sirota M."/>
            <person name="Sisneros N.B."/>
            <person name="Smith C.D."/>
            <person name="Smith T.F."/>
            <person name="Spieth J."/>
            <person name="Stage D.E."/>
            <person name="Stark A."/>
            <person name="Stephan W."/>
            <person name="Strausberg R.L."/>
            <person name="Strempel S."/>
            <person name="Sturgill D."/>
            <person name="Sutton G."/>
            <person name="Sutton G.G."/>
            <person name="Tao W."/>
            <person name="Teichmann S."/>
            <person name="Tobari Y.N."/>
            <person name="Tomimura Y."/>
            <person name="Tsolas J.M."/>
            <person name="Valente V.L."/>
            <person name="Venter E."/>
            <person name="Venter J.C."/>
            <person name="Vicario S."/>
            <person name="Vieira F.G."/>
            <person name="Vilella A.J."/>
            <person name="Villasante A."/>
            <person name="Walenz B."/>
            <person name="Wang J."/>
            <person name="Wasserman M."/>
            <person name="Watts T."/>
            <person name="Wilson D."/>
            <person name="Wilson R.K."/>
            <person name="Wing R.A."/>
            <person name="Wolfner M.F."/>
            <person name="Wong A."/>
            <person name="Wong G.K."/>
            <person name="Wu C.I."/>
            <person name="Wu G."/>
            <person name="Yamamoto D."/>
            <person name="Yang H.P."/>
            <person name="Yang S.P."/>
            <person name="Yorke J.A."/>
            <person name="Yoshida K."/>
            <person name="Zdobnov E."/>
            <person name="Zhang P."/>
            <person name="Zhang Y."/>
            <person name="Zimin A.V."/>
            <person name="Baldwin J."/>
            <person name="Abdouelleil A."/>
            <person name="Abdulkadir J."/>
            <person name="Abebe A."/>
            <person name="Abera B."/>
            <person name="Abreu J."/>
            <person name="Acer S.C."/>
            <person name="Aftuck L."/>
            <person name="Alexander A."/>
            <person name="An P."/>
            <person name="Anderson E."/>
            <person name="Anderson S."/>
            <person name="Arachi H."/>
            <person name="Azer M."/>
            <person name="Bachantsang P."/>
            <person name="Barry A."/>
            <person name="Bayul T."/>
            <person name="Berlin A."/>
            <person name="Bessette D."/>
            <person name="Bloom T."/>
            <person name="Blye J."/>
            <person name="Boguslavskiy L."/>
            <person name="Bonnet C."/>
            <person name="Boukhgalter B."/>
            <person name="Bourzgui I."/>
            <person name="Brown A."/>
            <person name="Cahill P."/>
            <person name="Channer S."/>
            <person name="Cheshatsang Y."/>
            <person name="Chuda L."/>
            <person name="Citroen M."/>
            <person name="Collymore A."/>
            <person name="Cooke P."/>
            <person name="Costello M."/>
            <person name="D'Aco K."/>
            <person name="Daza R."/>
            <person name="De Haan G."/>
            <person name="DeGray S."/>
            <person name="DeMaso C."/>
            <person name="Dhargay N."/>
            <person name="Dooley K."/>
            <person name="Dooley E."/>
            <person name="Doricent M."/>
            <person name="Dorje P."/>
            <person name="Dorjee K."/>
            <person name="Dupes A."/>
            <person name="Elong R."/>
            <person name="Falk J."/>
            <person name="Farina A."/>
            <person name="Faro S."/>
            <person name="Ferguson D."/>
            <person name="Fisher S."/>
            <person name="Foley C.D."/>
            <person name="Franke A."/>
            <person name="Friedrich D."/>
            <person name="Gadbois L."/>
            <person name="Gearin G."/>
            <person name="Gearin C.R."/>
            <person name="Giannoukos G."/>
            <person name="Goode T."/>
            <person name="Graham J."/>
            <person name="Grandbois E."/>
            <person name="Grewal S."/>
            <person name="Gyaltsen K."/>
            <person name="Hafez N."/>
            <person name="Hagos B."/>
            <person name="Hall J."/>
            <person name="Henson C."/>
            <person name="Hollinger A."/>
            <person name="Honan T."/>
            <person name="Huard M.D."/>
            <person name="Hughes L."/>
            <person name="Hurhula B."/>
            <person name="Husby M.E."/>
            <person name="Kamat A."/>
            <person name="Kanga B."/>
            <person name="Kashin S."/>
            <person name="Khazanovich D."/>
            <person name="Kisner P."/>
            <person name="Lance K."/>
            <person name="Lara M."/>
            <person name="Lee W."/>
            <person name="Lennon N."/>
            <person name="Letendre F."/>
            <person name="LeVine R."/>
            <person name="Lipovsky A."/>
            <person name="Liu X."/>
            <person name="Liu J."/>
            <person name="Liu S."/>
            <person name="Lokyitsang T."/>
            <person name="Lokyitsang Y."/>
            <person name="Lubonja R."/>
            <person name="Lui A."/>
            <person name="MacDonald P."/>
            <person name="Magnisalis V."/>
            <person name="Maru K."/>
            <person name="Matthews C."/>
            <person name="McCusker W."/>
            <person name="McDonough S."/>
            <person name="Mehta T."/>
            <person name="Meldrim J."/>
            <person name="Meneus L."/>
            <person name="Mihai O."/>
            <person name="Mihalev A."/>
            <person name="Mihova T."/>
            <person name="Mittelman R."/>
            <person name="Mlenga V."/>
            <person name="Montmayeur A."/>
            <person name="Mulrain L."/>
            <person name="Navidi A."/>
            <person name="Naylor J."/>
            <person name="Negash T."/>
            <person name="Nguyen T."/>
            <person name="Nguyen N."/>
            <person name="Nicol R."/>
            <person name="Norbu C."/>
            <person name="Norbu N."/>
            <person name="Novod N."/>
            <person name="O'Neill B."/>
            <person name="Osman S."/>
            <person name="Markiewicz E."/>
            <person name="Oyono O.L."/>
            <person name="Patti C."/>
            <person name="Phunkhang P."/>
            <person name="Pierre F."/>
            <person name="Priest M."/>
            <person name="Raghuraman S."/>
            <person name="Rege F."/>
            <person name="Reyes R."/>
            <person name="Rise C."/>
            <person name="Rogov P."/>
            <person name="Ross K."/>
            <person name="Ryan E."/>
            <person name="Settipalli S."/>
            <person name="Shea T."/>
            <person name="Sherpa N."/>
            <person name="Shi L."/>
            <person name="Shih D."/>
            <person name="Sparrow T."/>
            <person name="Spaulding J."/>
            <person name="Stalker J."/>
            <person name="Stange-Thomann N."/>
            <person name="Stavropoulos S."/>
            <person name="Stone C."/>
            <person name="Strader C."/>
            <person name="Tesfaye S."/>
            <person name="Thomson T."/>
            <person name="Thoulutsang Y."/>
            <person name="Thoulutsang D."/>
            <person name="Topham K."/>
            <person name="Topping I."/>
            <person name="Tsamla T."/>
            <person name="Vassiliev H."/>
            <person name="Vo A."/>
            <person name="Wangchuk T."/>
            <person name="Wangdi T."/>
            <person name="Weiand M."/>
            <person name="Wilkinson J."/>
            <person name="Wilson A."/>
            <person name="Yadav S."/>
            <person name="Young G."/>
            <person name="Yu Q."/>
            <person name="Zembek L."/>
            <person name="Zhong D."/>
            <person name="Zimmer A."/>
            <person name="Zwirko Z."/>
            <person name="Jaffe D.B."/>
            <person name="Alvarez P."/>
            <person name="Brockman W."/>
            <person name="Butler J."/>
            <person name="Chin C."/>
            <person name="Gnerre S."/>
            <person name="Grabherr M."/>
            <person name="Kleber M."/>
            <person name="Mauceli E."/>
            <person name="MacCallum I."/>
        </authorList>
    </citation>
    <scope>NUCLEOTIDE SEQUENCE [LARGE SCALE GENOMIC DNA]</scope>
    <source>
        <strain evidence="15">MSH-3 / Tucson 14011-0111.49</strain>
    </source>
</reference>
<keyword evidence="5" id="KW-0862">Zinc</keyword>
<evidence type="ECO:0000256" key="6">
    <source>
        <dbReference type="ARBA" id="ARBA00022989"/>
    </source>
</evidence>
<keyword evidence="3" id="KW-0479">Metal-binding</keyword>
<dbReference type="InterPro" id="IPR013083">
    <property type="entry name" value="Znf_RING/FYVE/PHD"/>
</dbReference>
<keyword evidence="7 12" id="KW-0472">Membrane</keyword>
<evidence type="ECO:0000256" key="2">
    <source>
        <dbReference type="ARBA" id="ARBA00022692"/>
    </source>
</evidence>
<evidence type="ECO:0000256" key="11">
    <source>
        <dbReference type="ARBA" id="ARBA00043231"/>
    </source>
</evidence>
<evidence type="ECO:0000256" key="8">
    <source>
        <dbReference type="ARBA" id="ARBA00040151"/>
    </source>
</evidence>
<dbReference type="OrthoDB" id="5817083at2759"/>
<organism evidence="15">
    <name type="scientific">Drosophila persimilis</name>
    <name type="common">Fruit fly</name>
    <dbReference type="NCBI Taxonomy" id="7234"/>
    <lineage>
        <taxon>Eukaryota</taxon>
        <taxon>Metazoa</taxon>
        <taxon>Ecdysozoa</taxon>
        <taxon>Arthropoda</taxon>
        <taxon>Hexapoda</taxon>
        <taxon>Insecta</taxon>
        <taxon>Pterygota</taxon>
        <taxon>Neoptera</taxon>
        <taxon>Endopterygota</taxon>
        <taxon>Diptera</taxon>
        <taxon>Brachycera</taxon>
        <taxon>Muscomorpha</taxon>
        <taxon>Ephydroidea</taxon>
        <taxon>Drosophilidae</taxon>
        <taxon>Drosophila</taxon>
        <taxon>Sophophora</taxon>
    </lineage>
</organism>
<dbReference type="AlphaFoldDB" id="B4GNZ2"/>
<keyword evidence="6 12" id="KW-1133">Transmembrane helix</keyword>
<dbReference type="EMBL" id="CH479186">
    <property type="protein sequence ID" value="EDW38875.1"/>
    <property type="molecule type" value="Genomic_DNA"/>
</dbReference>
<dbReference type="GO" id="GO:0008270">
    <property type="term" value="F:zinc ion binding"/>
    <property type="evidence" value="ECO:0007669"/>
    <property type="project" value="UniProtKB-KW"/>
</dbReference>
<evidence type="ECO:0000256" key="4">
    <source>
        <dbReference type="ARBA" id="ARBA00022771"/>
    </source>
</evidence>
<sequence>MLRLRRMRRTQRQRFYGGLEEERMCWICLESDEEPPQRLDWLHPCRCRGSNKWVHRSCLNRWIDETQLLHPNRPIACSQCLTEYLIVDTPLCRFDALLLRIDDVYGLLCPSVAVGTLSATLYFSAMTFGALTVIQVIGYRKSLALLNEETTLLMIALPMIPAGLLLLRNLKLDEYLLRLLRIFRRRRVSPDNLDEGGELLPGAPLDDSYFDDLPLDRPALGLDFQDPDLAVFDHETLRRPSASFIVALSLPSVSVFLGNTLYAKVDDRLLGIFLGAITFLGIKGMASAYIRHSHEQRVRGRYVMDYNGERH</sequence>
<dbReference type="eggNOG" id="KOG3053">
    <property type="taxonomic scope" value="Eukaryota"/>
</dbReference>
<evidence type="ECO:0000256" key="7">
    <source>
        <dbReference type="ARBA" id="ARBA00023136"/>
    </source>
</evidence>